<sequence>MTSIPSEVLRIIHKKSQIEWNDKVIKIFEDFIIPYLYHASTYFADPYVSVLGNLSLSYFTKTKRQYESHFVLTAIRRICKRLANDVSYGAMGDVFGGINRYKNNKPSQPRRKYKKFTRVRPK</sequence>
<reference evidence="2" key="1">
    <citation type="submission" date="2021-06" db="EMBL/GenBank/DDBJ databases">
        <authorList>
            <person name="Rolland C."/>
        </authorList>
    </citation>
    <scope>NUCLEOTIDE SEQUENCE</scope>
    <source>
        <strain evidence="2">347.936635</strain>
    </source>
</reference>
<organism evidence="2">
    <name type="scientific">Clandestinovirus</name>
    <dbReference type="NCBI Taxonomy" id="2831644"/>
    <lineage>
        <taxon>Viruses</taxon>
    </lineage>
</organism>
<feature type="compositionally biased region" description="Basic residues" evidence="1">
    <location>
        <begin position="108"/>
        <end position="122"/>
    </location>
</feature>
<protein>
    <submittedName>
        <fullName evidence="2">Uncharacterized protein</fullName>
    </submittedName>
</protein>
<accession>A0A8F8KR61</accession>
<proteinExistence type="predicted"/>
<evidence type="ECO:0000313" key="2">
    <source>
        <dbReference type="EMBL" id="QYA18497.1"/>
    </source>
</evidence>
<feature type="region of interest" description="Disordered" evidence="1">
    <location>
        <begin position="101"/>
        <end position="122"/>
    </location>
</feature>
<name>A0A8F8KR61_9VIRU</name>
<evidence type="ECO:0000256" key="1">
    <source>
        <dbReference type="SAM" id="MobiDB-lite"/>
    </source>
</evidence>
<dbReference type="EMBL" id="MZ420154">
    <property type="protein sequence ID" value="QYA18497.1"/>
    <property type="molecule type" value="Genomic_DNA"/>
</dbReference>
<gene>
    <name evidence="2" type="ORF">KOM_12_228</name>
</gene>